<evidence type="ECO:0000313" key="1">
    <source>
        <dbReference type="EMBL" id="BAD16993.1"/>
    </source>
</evidence>
<evidence type="ECO:0000313" key="2">
    <source>
        <dbReference type="Proteomes" id="UP000000763"/>
    </source>
</evidence>
<protein>
    <submittedName>
        <fullName evidence="1">Uncharacterized protein</fullName>
    </submittedName>
</protein>
<reference evidence="2" key="1">
    <citation type="journal article" date="2005" name="Nature">
        <title>The map-based sequence of the rice genome.</title>
        <authorList>
            <consortium name="International rice genome sequencing project (IRGSP)"/>
            <person name="Matsumoto T."/>
            <person name="Wu J."/>
            <person name="Kanamori H."/>
            <person name="Katayose Y."/>
            <person name="Fujisawa M."/>
            <person name="Namiki N."/>
            <person name="Mizuno H."/>
            <person name="Yamamoto K."/>
            <person name="Antonio B.A."/>
            <person name="Baba T."/>
            <person name="Sakata K."/>
            <person name="Nagamura Y."/>
            <person name="Aoki H."/>
            <person name="Arikawa K."/>
            <person name="Arita K."/>
            <person name="Bito T."/>
            <person name="Chiden Y."/>
            <person name="Fujitsuka N."/>
            <person name="Fukunaka R."/>
            <person name="Hamada M."/>
            <person name="Harada C."/>
            <person name="Hayashi A."/>
            <person name="Hijishita S."/>
            <person name="Honda M."/>
            <person name="Hosokawa S."/>
            <person name="Ichikawa Y."/>
            <person name="Idonuma A."/>
            <person name="Iijima M."/>
            <person name="Ikeda M."/>
            <person name="Ikeno M."/>
            <person name="Ito K."/>
            <person name="Ito S."/>
            <person name="Ito T."/>
            <person name="Ito Y."/>
            <person name="Ito Y."/>
            <person name="Iwabuchi A."/>
            <person name="Kamiya K."/>
            <person name="Karasawa W."/>
            <person name="Kurita K."/>
            <person name="Katagiri S."/>
            <person name="Kikuta A."/>
            <person name="Kobayashi H."/>
            <person name="Kobayashi N."/>
            <person name="Machita K."/>
            <person name="Maehara T."/>
            <person name="Masukawa M."/>
            <person name="Mizubayashi T."/>
            <person name="Mukai Y."/>
            <person name="Nagasaki H."/>
            <person name="Nagata Y."/>
            <person name="Naito S."/>
            <person name="Nakashima M."/>
            <person name="Nakama Y."/>
            <person name="Nakamichi Y."/>
            <person name="Nakamura M."/>
            <person name="Meguro A."/>
            <person name="Negishi M."/>
            <person name="Ohta I."/>
            <person name="Ohta T."/>
            <person name="Okamoto M."/>
            <person name="Ono N."/>
            <person name="Saji S."/>
            <person name="Sakaguchi M."/>
            <person name="Sakai K."/>
            <person name="Shibata M."/>
            <person name="Shimokawa T."/>
            <person name="Song J."/>
            <person name="Takazaki Y."/>
            <person name="Terasawa K."/>
            <person name="Tsugane M."/>
            <person name="Tsuji K."/>
            <person name="Ueda S."/>
            <person name="Waki K."/>
            <person name="Yamagata H."/>
            <person name="Yamamoto M."/>
            <person name="Yamamoto S."/>
            <person name="Yamane H."/>
            <person name="Yoshiki S."/>
            <person name="Yoshihara R."/>
            <person name="Yukawa K."/>
            <person name="Zhong H."/>
            <person name="Yano M."/>
            <person name="Yuan Q."/>
            <person name="Ouyang S."/>
            <person name="Liu J."/>
            <person name="Jones K.M."/>
            <person name="Gansberger K."/>
            <person name="Moffat K."/>
            <person name="Hill J."/>
            <person name="Bera J."/>
            <person name="Fadrosh D."/>
            <person name="Jin S."/>
            <person name="Johri S."/>
            <person name="Kim M."/>
            <person name="Overton L."/>
            <person name="Reardon M."/>
            <person name="Tsitrin T."/>
            <person name="Vuong H."/>
            <person name="Weaver B."/>
            <person name="Ciecko A."/>
            <person name="Tallon L."/>
            <person name="Jackson J."/>
            <person name="Pai G."/>
            <person name="Aken S.V."/>
            <person name="Utterback T."/>
            <person name="Reidmuller S."/>
            <person name="Feldblyum T."/>
            <person name="Hsiao J."/>
            <person name="Zismann V."/>
            <person name="Iobst S."/>
            <person name="de Vazeille A.R."/>
            <person name="Buell C.R."/>
            <person name="Ying K."/>
            <person name="Li Y."/>
            <person name="Lu T."/>
            <person name="Huang Y."/>
            <person name="Zhao Q."/>
            <person name="Feng Q."/>
            <person name="Zhang L."/>
            <person name="Zhu J."/>
            <person name="Weng Q."/>
            <person name="Mu J."/>
            <person name="Lu Y."/>
            <person name="Fan D."/>
            <person name="Liu Y."/>
            <person name="Guan J."/>
            <person name="Zhang Y."/>
            <person name="Yu S."/>
            <person name="Liu X."/>
            <person name="Zhang Y."/>
            <person name="Hong G."/>
            <person name="Han B."/>
            <person name="Choisne N."/>
            <person name="Demange N."/>
            <person name="Orjeda G."/>
            <person name="Samain S."/>
            <person name="Cattolico L."/>
            <person name="Pelletier E."/>
            <person name="Couloux A."/>
            <person name="Segurens B."/>
            <person name="Wincker P."/>
            <person name="D'Hont A."/>
            <person name="Scarpelli C."/>
            <person name="Weissenbach J."/>
            <person name="Salanoubat M."/>
            <person name="Quetier F."/>
            <person name="Yu Y."/>
            <person name="Kim H.R."/>
            <person name="Rambo T."/>
            <person name="Currie J."/>
            <person name="Collura K."/>
            <person name="Luo M."/>
            <person name="Yang T."/>
            <person name="Ammiraju J.S.S."/>
            <person name="Engler F."/>
            <person name="Soderlund C."/>
            <person name="Wing R.A."/>
            <person name="Palmer L.E."/>
            <person name="de la Bastide M."/>
            <person name="Spiegel L."/>
            <person name="Nascimento L."/>
            <person name="Zutavern T."/>
            <person name="O'Shaughnessy A."/>
            <person name="Dike S."/>
            <person name="Dedhia N."/>
            <person name="Preston R."/>
            <person name="Balija V."/>
            <person name="McCombie W.R."/>
            <person name="Chow T."/>
            <person name="Chen H."/>
            <person name="Chung M."/>
            <person name="Chen C."/>
            <person name="Shaw J."/>
            <person name="Wu H."/>
            <person name="Hsiao K."/>
            <person name="Chao Y."/>
            <person name="Chu M."/>
            <person name="Cheng C."/>
            <person name="Hour A."/>
            <person name="Lee P."/>
            <person name="Lin S."/>
            <person name="Lin Y."/>
            <person name="Liou J."/>
            <person name="Liu S."/>
            <person name="Hsing Y."/>
            <person name="Raghuvanshi S."/>
            <person name="Mohanty A."/>
            <person name="Bharti A.K."/>
            <person name="Gaur A."/>
            <person name="Gupta V."/>
            <person name="Kumar D."/>
            <person name="Ravi V."/>
            <person name="Vij S."/>
            <person name="Kapur A."/>
            <person name="Khurana P."/>
            <person name="Khurana P."/>
            <person name="Khurana J.P."/>
            <person name="Tyagi A.K."/>
            <person name="Gaikwad K."/>
            <person name="Singh A."/>
            <person name="Dalal V."/>
            <person name="Srivastava S."/>
            <person name="Dixit A."/>
            <person name="Pal A.K."/>
            <person name="Ghazi I.A."/>
            <person name="Yadav M."/>
            <person name="Pandit A."/>
            <person name="Bhargava A."/>
            <person name="Sureshbabu K."/>
            <person name="Batra K."/>
            <person name="Sharma T.R."/>
            <person name="Mohapatra T."/>
            <person name="Singh N.K."/>
            <person name="Messing J."/>
            <person name="Nelson A.B."/>
            <person name="Fuks G."/>
            <person name="Kavchok S."/>
            <person name="Keizer G."/>
            <person name="Linton E."/>
            <person name="Llaca V."/>
            <person name="Song R."/>
            <person name="Tanyolac B."/>
            <person name="Young S."/>
            <person name="Ho-Il K."/>
            <person name="Hahn J.H."/>
            <person name="Sangsakoo G."/>
            <person name="Vanavichit A."/>
            <person name="de Mattos Luiz.A.T."/>
            <person name="Zimmer P.D."/>
            <person name="Malone G."/>
            <person name="Dellagostin O."/>
            <person name="de Oliveira A.C."/>
            <person name="Bevan M."/>
            <person name="Bancroft I."/>
            <person name="Minx P."/>
            <person name="Cordum H."/>
            <person name="Wilson R."/>
            <person name="Cheng Z."/>
            <person name="Jin W."/>
            <person name="Jiang J."/>
            <person name="Leong S.A."/>
            <person name="Iwama H."/>
            <person name="Gojobori T."/>
            <person name="Itoh T."/>
            <person name="Niimura Y."/>
            <person name="Fujii Y."/>
            <person name="Habara T."/>
            <person name="Sakai H."/>
            <person name="Sato Y."/>
            <person name="Wilson G."/>
            <person name="Kumar K."/>
            <person name="McCouch S."/>
            <person name="Juretic N."/>
            <person name="Hoen D."/>
            <person name="Wright S."/>
            <person name="Bruskiewich R."/>
            <person name="Bureau T."/>
            <person name="Miyao A."/>
            <person name="Hirochika H."/>
            <person name="Nishikawa T."/>
            <person name="Kadowaki K."/>
            <person name="Sugiura M."/>
            <person name="Burr B."/>
            <person name="Sasaki T."/>
        </authorList>
    </citation>
    <scope>NUCLEOTIDE SEQUENCE [LARGE SCALE GENOMIC DNA]</scope>
    <source>
        <strain evidence="2">cv. Nipponbare</strain>
    </source>
</reference>
<sequence length="110" mass="12803">MSRRLRLRYGIVTSSSPTTSTSSHSLTWIQTSQERFNLTKKEMPLLGVISPTRPHQFRSTGEHRRRRHAKREIVCCMCLQRCQRWPHIALAIVLMVTSRWCCEAARPISP</sequence>
<accession>Q6ZG64</accession>
<gene>
    <name evidence="1" type="primary">OJ1008_E02.27</name>
</gene>
<dbReference type="Proteomes" id="UP000000763">
    <property type="component" value="Chromosome 2"/>
</dbReference>
<dbReference type="AlphaFoldDB" id="Q6ZG64"/>
<organism evidence="1 2">
    <name type="scientific">Oryza sativa subsp. japonica</name>
    <name type="common">Rice</name>
    <dbReference type="NCBI Taxonomy" id="39947"/>
    <lineage>
        <taxon>Eukaryota</taxon>
        <taxon>Viridiplantae</taxon>
        <taxon>Streptophyta</taxon>
        <taxon>Embryophyta</taxon>
        <taxon>Tracheophyta</taxon>
        <taxon>Spermatophyta</taxon>
        <taxon>Magnoliopsida</taxon>
        <taxon>Liliopsida</taxon>
        <taxon>Poales</taxon>
        <taxon>Poaceae</taxon>
        <taxon>BOP clade</taxon>
        <taxon>Oryzoideae</taxon>
        <taxon>Oryzeae</taxon>
        <taxon>Oryzinae</taxon>
        <taxon>Oryza</taxon>
        <taxon>Oryza sativa</taxon>
    </lineage>
</organism>
<name>Q6ZG64_ORYSJ</name>
<reference evidence="2" key="2">
    <citation type="journal article" date="2008" name="Nucleic Acids Res.">
        <title>The rice annotation project database (RAP-DB): 2008 update.</title>
        <authorList>
            <consortium name="The rice annotation project (RAP)"/>
        </authorList>
    </citation>
    <scope>GENOME REANNOTATION</scope>
    <source>
        <strain evidence="2">cv. Nipponbare</strain>
    </source>
</reference>
<dbReference type="EMBL" id="AP004151">
    <property type="protein sequence ID" value="BAD16993.1"/>
    <property type="molecule type" value="Genomic_DNA"/>
</dbReference>
<proteinExistence type="predicted"/>